<feature type="transmembrane region" description="Helical" evidence="7">
    <location>
        <begin position="86"/>
        <end position="108"/>
    </location>
</feature>
<proteinExistence type="inferred from homology"/>
<comment type="subunit">
    <text evidence="7">NDH-1 is composed of 14 different subunits. Subunits NuoA, H, J, K, L, M, N constitute the membrane sector of the complex.</text>
</comment>
<reference evidence="9 10" key="1">
    <citation type="submission" date="2020-10" db="EMBL/GenBank/DDBJ databases">
        <title>Connecting structure to function with the recovery of over 1000 high-quality activated sludge metagenome-assembled genomes encoding full-length rRNA genes using long-read sequencing.</title>
        <authorList>
            <person name="Singleton C.M."/>
            <person name="Petriglieri F."/>
            <person name="Kristensen J.M."/>
            <person name="Kirkegaard R.H."/>
            <person name="Michaelsen T.Y."/>
            <person name="Andersen M.H."/>
            <person name="Karst S.M."/>
            <person name="Dueholm M.S."/>
            <person name="Nielsen P.H."/>
            <person name="Albertsen M."/>
        </authorList>
    </citation>
    <scope>NUCLEOTIDE SEQUENCE [LARGE SCALE GENOMIC DNA]</scope>
    <source>
        <strain evidence="9">OdNE_18-Q3-R46-58_MAXAC.008</strain>
    </source>
</reference>
<protein>
    <recommendedName>
        <fullName evidence="7">NADH-quinone oxidoreductase subunit A</fullName>
        <ecNumber evidence="7">7.1.1.-</ecNumber>
    </recommendedName>
    <alternativeName>
        <fullName evidence="7">NADH dehydrogenase I subunit A</fullName>
    </alternativeName>
    <alternativeName>
        <fullName evidence="7">NDH-1 subunit A</fullName>
    </alternativeName>
    <alternativeName>
        <fullName evidence="7">NUO1</fullName>
    </alternativeName>
</protein>
<name>A0A936F2S3_9BACT</name>
<evidence type="ECO:0000313" key="10">
    <source>
        <dbReference type="Proteomes" id="UP000709959"/>
    </source>
</evidence>
<dbReference type="PANTHER" id="PTHR11058">
    <property type="entry name" value="NADH-UBIQUINONE OXIDOREDUCTASE CHAIN 3"/>
    <property type="match status" value="1"/>
</dbReference>
<dbReference type="HAMAP" id="MF_01394">
    <property type="entry name" value="NDH1_NuoA"/>
    <property type="match status" value="1"/>
</dbReference>
<comment type="catalytic activity">
    <reaction evidence="7 8">
        <text>a quinone + NADH + 5 H(+)(in) = a quinol + NAD(+) + 4 H(+)(out)</text>
        <dbReference type="Rhea" id="RHEA:57888"/>
        <dbReference type="ChEBI" id="CHEBI:15378"/>
        <dbReference type="ChEBI" id="CHEBI:24646"/>
        <dbReference type="ChEBI" id="CHEBI:57540"/>
        <dbReference type="ChEBI" id="CHEBI:57945"/>
        <dbReference type="ChEBI" id="CHEBI:132124"/>
    </reaction>
</comment>
<evidence type="ECO:0000256" key="4">
    <source>
        <dbReference type="ARBA" id="ARBA00022692"/>
    </source>
</evidence>
<evidence type="ECO:0000313" key="9">
    <source>
        <dbReference type="EMBL" id="MBK8572828.1"/>
    </source>
</evidence>
<dbReference type="AlphaFoldDB" id="A0A936F2S3"/>
<sequence length="117" mass="13415">MRGYASILLLILVAVALPIIIWNLSWLLRPSWPSAAKYSSYECGITTTSEAREKFSVRYYLVAVMFLVFDVETVFLMPWAIQMKELALFGAIELGLFLFLLLFGYGYIWSKGALTWE</sequence>
<dbReference type="Pfam" id="PF00507">
    <property type="entry name" value="Oxidored_q4"/>
    <property type="match status" value="1"/>
</dbReference>
<evidence type="ECO:0000256" key="8">
    <source>
        <dbReference type="RuleBase" id="RU003639"/>
    </source>
</evidence>
<organism evidence="9 10">
    <name type="scientific">Candidatus Geothrix odensensis</name>
    <dbReference type="NCBI Taxonomy" id="2954440"/>
    <lineage>
        <taxon>Bacteria</taxon>
        <taxon>Pseudomonadati</taxon>
        <taxon>Acidobacteriota</taxon>
        <taxon>Holophagae</taxon>
        <taxon>Holophagales</taxon>
        <taxon>Holophagaceae</taxon>
        <taxon>Geothrix</taxon>
    </lineage>
</organism>
<evidence type="ECO:0000256" key="7">
    <source>
        <dbReference type="HAMAP-Rule" id="MF_01394"/>
    </source>
</evidence>
<keyword evidence="7 8" id="KW-0874">Quinone</keyword>
<dbReference type="GO" id="GO:0005886">
    <property type="term" value="C:plasma membrane"/>
    <property type="evidence" value="ECO:0007669"/>
    <property type="project" value="UniProtKB-SubCell"/>
</dbReference>
<gene>
    <name evidence="7" type="primary">nuoA</name>
    <name evidence="9" type="ORF">IPN91_09330</name>
</gene>
<dbReference type="EC" id="7.1.1.-" evidence="7"/>
<dbReference type="InterPro" id="IPR038430">
    <property type="entry name" value="NDAH_ubi_oxred_su3_sf"/>
</dbReference>
<keyword evidence="7" id="KW-1278">Translocase</keyword>
<dbReference type="InterPro" id="IPR023043">
    <property type="entry name" value="NAD(P)H_OxRDtase_bac/plastid"/>
</dbReference>
<comment type="subcellular location">
    <subcellularLocation>
        <location evidence="7 8">Cell membrane</location>
        <topology evidence="7 8">Multi-pass membrane protein</topology>
    </subcellularLocation>
    <subcellularLocation>
        <location evidence="1">Membrane</location>
        <topology evidence="1">Multi-pass membrane protein</topology>
    </subcellularLocation>
</comment>
<dbReference type="GO" id="GO:0030964">
    <property type="term" value="C:NADH dehydrogenase complex"/>
    <property type="evidence" value="ECO:0007669"/>
    <property type="project" value="TreeGrafter"/>
</dbReference>
<keyword evidence="7" id="KW-1003">Cell membrane</keyword>
<dbReference type="PANTHER" id="PTHR11058:SF9">
    <property type="entry name" value="NADH-UBIQUINONE OXIDOREDUCTASE CHAIN 3"/>
    <property type="match status" value="1"/>
</dbReference>
<dbReference type="EMBL" id="JADKCH010000009">
    <property type="protein sequence ID" value="MBK8572828.1"/>
    <property type="molecule type" value="Genomic_DNA"/>
</dbReference>
<comment type="function">
    <text evidence="7">NDH-1 shuttles electrons from NADH, via FMN and iron-sulfur (Fe-S) centers, to quinones in the respiratory chain. The immediate electron acceptor for the enzyme in this species is believed to be ubiquinone. Couples the redox reaction to proton translocation (for every two electrons transferred, four hydrogen ions are translocated across the cytoplasmic membrane), and thus conserves the redox energy in a proton gradient.</text>
</comment>
<evidence type="ECO:0000256" key="1">
    <source>
        <dbReference type="ARBA" id="ARBA00004141"/>
    </source>
</evidence>
<dbReference type="GO" id="GO:0050136">
    <property type="term" value="F:NADH dehydrogenase (quinone) (non-electrogenic) activity"/>
    <property type="evidence" value="ECO:0007669"/>
    <property type="project" value="UniProtKB-UniRule"/>
</dbReference>
<evidence type="ECO:0000256" key="5">
    <source>
        <dbReference type="ARBA" id="ARBA00022989"/>
    </source>
</evidence>
<comment type="similarity">
    <text evidence="2 7 8">Belongs to the complex I subunit 3 family.</text>
</comment>
<keyword evidence="3 7" id="KW-0813">Transport</keyword>
<dbReference type="InterPro" id="IPR000440">
    <property type="entry name" value="NADH_UbQ/plastoQ_OxRdtase_su3"/>
</dbReference>
<keyword evidence="5 7" id="KW-1133">Transmembrane helix</keyword>
<feature type="transmembrane region" description="Helical" evidence="7">
    <location>
        <begin position="59"/>
        <end position="79"/>
    </location>
</feature>
<feature type="transmembrane region" description="Helical" evidence="7">
    <location>
        <begin position="7"/>
        <end position="28"/>
    </location>
</feature>
<accession>A0A936F2S3</accession>
<evidence type="ECO:0000256" key="3">
    <source>
        <dbReference type="ARBA" id="ARBA00022448"/>
    </source>
</evidence>
<dbReference type="Proteomes" id="UP000709959">
    <property type="component" value="Unassembled WGS sequence"/>
</dbReference>
<comment type="caution">
    <text evidence="9">The sequence shown here is derived from an EMBL/GenBank/DDBJ whole genome shotgun (WGS) entry which is preliminary data.</text>
</comment>
<dbReference type="Gene3D" id="1.20.58.1610">
    <property type="entry name" value="NADH:ubiquinone/plastoquinone oxidoreductase, chain 3"/>
    <property type="match status" value="1"/>
</dbReference>
<dbReference type="GO" id="GO:0008137">
    <property type="term" value="F:NADH dehydrogenase (ubiquinone) activity"/>
    <property type="evidence" value="ECO:0007669"/>
    <property type="project" value="InterPro"/>
</dbReference>
<evidence type="ECO:0000256" key="2">
    <source>
        <dbReference type="ARBA" id="ARBA00008472"/>
    </source>
</evidence>
<dbReference type="GO" id="GO:0048038">
    <property type="term" value="F:quinone binding"/>
    <property type="evidence" value="ECO:0007669"/>
    <property type="project" value="UniProtKB-KW"/>
</dbReference>
<keyword evidence="6 7" id="KW-0472">Membrane</keyword>
<evidence type="ECO:0000256" key="6">
    <source>
        <dbReference type="ARBA" id="ARBA00023136"/>
    </source>
</evidence>
<keyword evidence="7 8" id="KW-0520">NAD</keyword>
<keyword evidence="4 7" id="KW-0812">Transmembrane</keyword>
<keyword evidence="7" id="KW-0830">Ubiquinone</keyword>